<feature type="domain" description="HTH gntR-type" evidence="4">
    <location>
        <begin position="10"/>
        <end position="77"/>
    </location>
</feature>
<dbReference type="PRINTS" id="PR00035">
    <property type="entry name" value="HTHGNTR"/>
</dbReference>
<comment type="caution">
    <text evidence="5">The sequence shown here is derived from an EMBL/GenBank/DDBJ whole genome shotgun (WGS) entry which is preliminary data.</text>
</comment>
<evidence type="ECO:0000259" key="4">
    <source>
        <dbReference type="PROSITE" id="PS50949"/>
    </source>
</evidence>
<dbReference type="GO" id="GO:0003677">
    <property type="term" value="F:DNA binding"/>
    <property type="evidence" value="ECO:0007669"/>
    <property type="project" value="UniProtKB-KW"/>
</dbReference>
<dbReference type="SUPFAM" id="SSF48008">
    <property type="entry name" value="GntR ligand-binding domain-like"/>
    <property type="match status" value="1"/>
</dbReference>
<evidence type="ECO:0000313" key="5">
    <source>
        <dbReference type="EMBL" id="GHF31707.1"/>
    </source>
</evidence>
<dbReference type="SUPFAM" id="SSF46785">
    <property type="entry name" value="Winged helix' DNA-binding domain"/>
    <property type="match status" value="1"/>
</dbReference>
<keyword evidence="6" id="KW-1185">Reference proteome</keyword>
<dbReference type="Pfam" id="PF00392">
    <property type="entry name" value="GntR"/>
    <property type="match status" value="1"/>
</dbReference>
<keyword evidence="2" id="KW-0238">DNA-binding</keyword>
<organism evidence="5 6">
    <name type="scientific">Amycolatopsis bartoniae</name>
    <dbReference type="NCBI Taxonomy" id="941986"/>
    <lineage>
        <taxon>Bacteria</taxon>
        <taxon>Bacillati</taxon>
        <taxon>Actinomycetota</taxon>
        <taxon>Actinomycetes</taxon>
        <taxon>Pseudonocardiales</taxon>
        <taxon>Pseudonocardiaceae</taxon>
        <taxon>Amycolatopsis</taxon>
    </lineage>
</organism>
<dbReference type="InterPro" id="IPR036390">
    <property type="entry name" value="WH_DNA-bd_sf"/>
</dbReference>
<dbReference type="Gene3D" id="1.20.120.530">
    <property type="entry name" value="GntR ligand-binding domain-like"/>
    <property type="match status" value="1"/>
</dbReference>
<accession>A0A8H9ILP5</accession>
<dbReference type="SMART" id="SM00345">
    <property type="entry name" value="HTH_GNTR"/>
    <property type="match status" value="1"/>
</dbReference>
<dbReference type="InterPro" id="IPR000524">
    <property type="entry name" value="Tscrpt_reg_HTH_GntR"/>
</dbReference>
<dbReference type="Gene3D" id="1.10.10.10">
    <property type="entry name" value="Winged helix-like DNA-binding domain superfamily/Winged helix DNA-binding domain"/>
    <property type="match status" value="1"/>
</dbReference>
<dbReference type="PANTHER" id="PTHR43537:SF24">
    <property type="entry name" value="GLUCONATE OPERON TRANSCRIPTIONAL REPRESSOR"/>
    <property type="match status" value="1"/>
</dbReference>
<dbReference type="AlphaFoldDB" id="A0A8H9ILP5"/>
<dbReference type="Proteomes" id="UP000658656">
    <property type="component" value="Unassembled WGS sequence"/>
</dbReference>
<dbReference type="InterPro" id="IPR008920">
    <property type="entry name" value="TF_FadR/GntR_C"/>
</dbReference>
<protein>
    <submittedName>
        <fullName evidence="5">GntR family transcriptional regulator</fullName>
    </submittedName>
</protein>
<dbReference type="PANTHER" id="PTHR43537">
    <property type="entry name" value="TRANSCRIPTIONAL REGULATOR, GNTR FAMILY"/>
    <property type="match status" value="1"/>
</dbReference>
<keyword evidence="1" id="KW-0805">Transcription regulation</keyword>
<evidence type="ECO:0000313" key="6">
    <source>
        <dbReference type="Proteomes" id="UP000658656"/>
    </source>
</evidence>
<dbReference type="Pfam" id="PF07729">
    <property type="entry name" value="FCD"/>
    <property type="match status" value="1"/>
</dbReference>
<dbReference type="PROSITE" id="PS50949">
    <property type="entry name" value="HTH_GNTR"/>
    <property type="match status" value="1"/>
</dbReference>
<gene>
    <name evidence="5" type="ORF">GCM10017566_00140</name>
</gene>
<evidence type="ECO:0000256" key="3">
    <source>
        <dbReference type="ARBA" id="ARBA00023163"/>
    </source>
</evidence>
<dbReference type="EMBL" id="BNAV01000001">
    <property type="protein sequence ID" value="GHF31707.1"/>
    <property type="molecule type" value="Genomic_DNA"/>
</dbReference>
<dbReference type="InterPro" id="IPR011711">
    <property type="entry name" value="GntR_C"/>
</dbReference>
<keyword evidence="3" id="KW-0804">Transcription</keyword>
<dbReference type="GO" id="GO:0003700">
    <property type="term" value="F:DNA-binding transcription factor activity"/>
    <property type="evidence" value="ECO:0007669"/>
    <property type="project" value="InterPro"/>
</dbReference>
<evidence type="ECO:0000256" key="1">
    <source>
        <dbReference type="ARBA" id="ARBA00023015"/>
    </source>
</evidence>
<reference evidence="5" key="2">
    <citation type="submission" date="2020-09" db="EMBL/GenBank/DDBJ databases">
        <authorList>
            <person name="Sun Q."/>
            <person name="Zhou Y."/>
        </authorList>
    </citation>
    <scope>NUCLEOTIDE SEQUENCE</scope>
    <source>
        <strain evidence="5">CGMCC 4.7679</strain>
    </source>
</reference>
<proteinExistence type="predicted"/>
<reference evidence="5" key="1">
    <citation type="journal article" date="2014" name="Int. J. Syst. Evol. Microbiol.">
        <title>Complete genome sequence of Corynebacterium casei LMG S-19264T (=DSM 44701T), isolated from a smear-ripened cheese.</title>
        <authorList>
            <consortium name="US DOE Joint Genome Institute (JGI-PGF)"/>
            <person name="Walter F."/>
            <person name="Albersmeier A."/>
            <person name="Kalinowski J."/>
            <person name="Ruckert C."/>
        </authorList>
    </citation>
    <scope>NUCLEOTIDE SEQUENCE</scope>
    <source>
        <strain evidence="5">CGMCC 4.7679</strain>
    </source>
</reference>
<name>A0A8H9ILP5_9PSEU</name>
<sequence>MPMSGDRVGGSAQDVTYRWLKQHIATLPREAGSFLTESEVAGATGMSRTPVREALLRLETEGLLQIVPKKGAFVPPISDDDIRAVMQARALLEDWCARRVVPASPEFLARLEELVAEQRELVDDPMAFIVRDRAFHRAMVEQAGNPVLAGFYESLRDRQIRMGVRAVASARDRADVVLSEHAAIVAALRSGDPDTAAEAHLAHLRSTLAALGLPGSGGF</sequence>
<dbReference type="InterPro" id="IPR036388">
    <property type="entry name" value="WH-like_DNA-bd_sf"/>
</dbReference>
<dbReference type="SMART" id="SM00895">
    <property type="entry name" value="FCD"/>
    <property type="match status" value="1"/>
</dbReference>
<evidence type="ECO:0000256" key="2">
    <source>
        <dbReference type="ARBA" id="ARBA00023125"/>
    </source>
</evidence>